<keyword evidence="2" id="KW-0808">Transferase</keyword>
<evidence type="ECO:0000256" key="5">
    <source>
        <dbReference type="ARBA" id="ARBA00023004"/>
    </source>
</evidence>
<keyword evidence="5" id="KW-0408">Iron</keyword>
<comment type="caution">
    <text evidence="8">The sequence shown here is derived from an EMBL/GenBank/DDBJ whole genome shotgun (WGS) entry which is preliminary data.</text>
</comment>
<dbReference type="EMBL" id="JACCKB010000005">
    <property type="protein sequence ID" value="NYZ65560.1"/>
    <property type="molecule type" value="Genomic_DNA"/>
</dbReference>
<keyword evidence="6" id="KW-0411">Iron-sulfur</keyword>
<sequence length="126" mass="14208">MLDWQEDAQLDRVDCFKYSPVEGAKANELPGAVPEEVKQECWERFMATQQQISANKLQQKFGKTYVEVIIDEVGDGGAAGRTQADAPEIDGKLYLEGATHIQAGQLVKLVVEEADEYDMWRHLLHE</sequence>
<dbReference type="GO" id="GO:0051539">
    <property type="term" value="F:4 iron, 4 sulfur cluster binding"/>
    <property type="evidence" value="ECO:0007669"/>
    <property type="project" value="UniProtKB-KW"/>
</dbReference>
<evidence type="ECO:0000256" key="2">
    <source>
        <dbReference type="ARBA" id="ARBA00022679"/>
    </source>
</evidence>
<evidence type="ECO:0000256" key="1">
    <source>
        <dbReference type="ARBA" id="ARBA00022485"/>
    </source>
</evidence>
<dbReference type="AlphaFoldDB" id="A0A853HUW8"/>
<reference evidence="8 9" key="1">
    <citation type="submission" date="2020-07" db="EMBL/GenBank/DDBJ databases">
        <title>Endozoicomonas sp. nov., isolated from sediment.</title>
        <authorList>
            <person name="Gu T."/>
        </authorList>
    </citation>
    <scope>NUCLEOTIDE SEQUENCE [LARGE SCALE GENOMIC DNA]</scope>
    <source>
        <strain evidence="8 9">SM1973</strain>
    </source>
</reference>
<dbReference type="InterPro" id="IPR023404">
    <property type="entry name" value="rSAM_horseshoe"/>
</dbReference>
<protein>
    <recommendedName>
        <fullName evidence="7">TRAM domain-containing protein</fullName>
    </recommendedName>
</protein>
<dbReference type="InterPro" id="IPR005840">
    <property type="entry name" value="Ribosomal_uS12_MeSTrfase_RimO"/>
</dbReference>
<dbReference type="PANTHER" id="PTHR43837">
    <property type="entry name" value="RIBOSOMAL PROTEIN S12 METHYLTHIOTRANSFERASE RIMO"/>
    <property type="match status" value="1"/>
</dbReference>
<dbReference type="PANTHER" id="PTHR43837:SF1">
    <property type="entry name" value="RIBOSOMAL PROTEIN US12 METHYLTHIOTRANSFERASE RIMO"/>
    <property type="match status" value="1"/>
</dbReference>
<feature type="domain" description="TRAM" evidence="7">
    <location>
        <begin position="58"/>
        <end position="125"/>
    </location>
</feature>
<keyword evidence="3" id="KW-0949">S-adenosyl-L-methionine</keyword>
<evidence type="ECO:0000256" key="3">
    <source>
        <dbReference type="ARBA" id="ARBA00022691"/>
    </source>
</evidence>
<organism evidence="8 9">
    <name type="scientific">Spartinivicinus marinus</name>
    <dbReference type="NCBI Taxonomy" id="2994442"/>
    <lineage>
        <taxon>Bacteria</taxon>
        <taxon>Pseudomonadati</taxon>
        <taxon>Pseudomonadota</taxon>
        <taxon>Gammaproteobacteria</taxon>
        <taxon>Oceanospirillales</taxon>
        <taxon>Zooshikellaceae</taxon>
        <taxon>Spartinivicinus</taxon>
    </lineage>
</organism>
<gene>
    <name evidence="8" type="ORF">H0A36_06015</name>
</gene>
<keyword evidence="9" id="KW-1185">Reference proteome</keyword>
<dbReference type="InterPro" id="IPR002792">
    <property type="entry name" value="TRAM_dom"/>
</dbReference>
<keyword evidence="1" id="KW-0004">4Fe-4S</keyword>
<accession>A0A853HUW8</accession>
<dbReference type="GO" id="GO:0035599">
    <property type="term" value="F:aspartic acid methylthiotransferase activity"/>
    <property type="evidence" value="ECO:0007669"/>
    <property type="project" value="TreeGrafter"/>
</dbReference>
<dbReference type="Pfam" id="PF18693">
    <property type="entry name" value="TRAM_2"/>
    <property type="match status" value="1"/>
</dbReference>
<evidence type="ECO:0000313" key="8">
    <source>
        <dbReference type="EMBL" id="NYZ65560.1"/>
    </source>
</evidence>
<dbReference type="RefSeq" id="WP_180567584.1">
    <property type="nucleotide sequence ID" value="NZ_JACCKB010000005.1"/>
</dbReference>
<dbReference type="SUPFAM" id="SSF102114">
    <property type="entry name" value="Radical SAM enzymes"/>
    <property type="match status" value="1"/>
</dbReference>
<dbReference type="InterPro" id="IPR012340">
    <property type="entry name" value="NA-bd_OB-fold"/>
</dbReference>
<proteinExistence type="predicted"/>
<dbReference type="Gene3D" id="3.80.30.20">
    <property type="entry name" value="tm_1862 like domain"/>
    <property type="match status" value="1"/>
</dbReference>
<dbReference type="GO" id="GO:0046872">
    <property type="term" value="F:metal ion binding"/>
    <property type="evidence" value="ECO:0007669"/>
    <property type="project" value="UniProtKB-KW"/>
</dbReference>
<dbReference type="InterPro" id="IPR058240">
    <property type="entry name" value="rSAM_sf"/>
</dbReference>
<evidence type="ECO:0000259" key="7">
    <source>
        <dbReference type="PROSITE" id="PS50926"/>
    </source>
</evidence>
<evidence type="ECO:0000313" key="9">
    <source>
        <dbReference type="Proteomes" id="UP000569732"/>
    </source>
</evidence>
<dbReference type="Gene3D" id="2.40.50.140">
    <property type="entry name" value="Nucleic acid-binding proteins"/>
    <property type="match status" value="1"/>
</dbReference>
<evidence type="ECO:0000256" key="4">
    <source>
        <dbReference type="ARBA" id="ARBA00022723"/>
    </source>
</evidence>
<keyword evidence="4" id="KW-0479">Metal-binding</keyword>
<dbReference type="Proteomes" id="UP000569732">
    <property type="component" value="Unassembled WGS sequence"/>
</dbReference>
<name>A0A853HUW8_9GAMM</name>
<dbReference type="PROSITE" id="PS50926">
    <property type="entry name" value="TRAM"/>
    <property type="match status" value="1"/>
</dbReference>
<evidence type="ECO:0000256" key="6">
    <source>
        <dbReference type="ARBA" id="ARBA00023014"/>
    </source>
</evidence>
<dbReference type="GO" id="GO:0005829">
    <property type="term" value="C:cytosol"/>
    <property type="evidence" value="ECO:0007669"/>
    <property type="project" value="TreeGrafter"/>
</dbReference>